<keyword evidence="2 3" id="KW-0663">Pyridoxal phosphate</keyword>
<proteinExistence type="inferred from homology"/>
<sequence>MDRSEARQIANEWMFPTAKSSYMGGLEERPILASSKGSTVTDTDGKSYLDFQSGQMGAALGHQHPRIVNVIKETMQSMLHASKAMLNVPRLRLHQTLGKVLPPPLKKSLFLVSGSDAIEASIDLARKATGGLDVLGLHTGLHGSTSYLTRSLSFAWSRSKHATVAPATSSILSPHCYRCPVGLTFPKCELQCLKTSLELADANFTSQPAAFIGEPVLSAGGVIVPPPGYYQALREECDKRGMLMIFDESQTGLGKTGKLFGFQHEEGVAPDIITISKHFGGGLPISAVCTTDEIAQRAVDQGYFATRSHAADPLLCAAGEESIKIVVEEDIAGKAARIEARIHSALHSMAEEFELIGDIRGRGVLVGIEFVTDREKKTPANSEVGSIAQYCLDRGLIFQLRGTRGDLNVIRLVPPMTTTEAEVDRAMSILRDAILAVLH</sequence>
<dbReference type="Proteomes" id="UP000019141">
    <property type="component" value="Unassembled WGS sequence"/>
</dbReference>
<evidence type="ECO:0000256" key="3">
    <source>
        <dbReference type="RuleBase" id="RU003560"/>
    </source>
</evidence>
<dbReference type="InterPro" id="IPR015424">
    <property type="entry name" value="PyrdxlP-dep_Trfase"/>
</dbReference>
<dbReference type="PANTHER" id="PTHR45688">
    <property type="match status" value="1"/>
</dbReference>
<evidence type="ECO:0000313" key="4">
    <source>
        <dbReference type="EMBL" id="ETW95870.1"/>
    </source>
</evidence>
<dbReference type="EMBL" id="AZHW01000863">
    <property type="protein sequence ID" value="ETW95870.1"/>
    <property type="molecule type" value="Genomic_DNA"/>
</dbReference>
<dbReference type="PIRSF" id="PIRSF000521">
    <property type="entry name" value="Transaminase_4ab_Lys_Orn"/>
    <property type="match status" value="1"/>
</dbReference>
<accession>W4LDV4</accession>
<evidence type="ECO:0000256" key="1">
    <source>
        <dbReference type="ARBA" id="ARBA00008954"/>
    </source>
</evidence>
<dbReference type="InterPro" id="IPR015421">
    <property type="entry name" value="PyrdxlP-dep_Trfase_major"/>
</dbReference>
<dbReference type="Pfam" id="PF00202">
    <property type="entry name" value="Aminotran_3"/>
    <property type="match status" value="1"/>
</dbReference>
<evidence type="ECO:0000313" key="5">
    <source>
        <dbReference type="Proteomes" id="UP000019141"/>
    </source>
</evidence>
<gene>
    <name evidence="4" type="ORF">ETSY1_28830</name>
</gene>
<name>W4LDV4_ENTF1</name>
<dbReference type="Gene3D" id="3.40.640.10">
    <property type="entry name" value="Type I PLP-dependent aspartate aminotransferase-like (Major domain)"/>
    <property type="match status" value="1"/>
</dbReference>
<dbReference type="InterPro" id="IPR005814">
    <property type="entry name" value="Aminotrans_3"/>
</dbReference>
<dbReference type="HOGENOM" id="CLU_016922_10_0_7"/>
<dbReference type="PANTHER" id="PTHR45688:SF13">
    <property type="entry name" value="ALANINE--GLYOXYLATE AMINOTRANSFERASE 2-LIKE"/>
    <property type="match status" value="1"/>
</dbReference>
<dbReference type="GO" id="GO:0008483">
    <property type="term" value="F:transaminase activity"/>
    <property type="evidence" value="ECO:0007669"/>
    <property type="project" value="InterPro"/>
</dbReference>
<comment type="caution">
    <text evidence="4">The sequence shown here is derived from an EMBL/GenBank/DDBJ whole genome shotgun (WGS) entry which is preliminary data.</text>
</comment>
<evidence type="ECO:0008006" key="6">
    <source>
        <dbReference type="Google" id="ProtNLM"/>
    </source>
</evidence>
<dbReference type="InterPro" id="IPR015422">
    <property type="entry name" value="PyrdxlP-dep_Trfase_small"/>
</dbReference>
<comment type="similarity">
    <text evidence="1 3">Belongs to the class-III pyridoxal-phosphate-dependent aminotransferase family.</text>
</comment>
<protein>
    <recommendedName>
        <fullName evidence="6">2,2-dialkylglycine decarboxylase</fullName>
    </recommendedName>
</protein>
<dbReference type="AlphaFoldDB" id="W4LDV4"/>
<dbReference type="GO" id="GO:0030170">
    <property type="term" value="F:pyridoxal phosphate binding"/>
    <property type="evidence" value="ECO:0007669"/>
    <property type="project" value="InterPro"/>
</dbReference>
<reference evidence="4 5" key="1">
    <citation type="journal article" date="2014" name="Nature">
        <title>An environmental bacterial taxon with a large and distinct metabolic repertoire.</title>
        <authorList>
            <person name="Wilson M.C."/>
            <person name="Mori T."/>
            <person name="Ruckert C."/>
            <person name="Uria A.R."/>
            <person name="Helf M.J."/>
            <person name="Takada K."/>
            <person name="Gernert C."/>
            <person name="Steffens U.A."/>
            <person name="Heycke N."/>
            <person name="Schmitt S."/>
            <person name="Rinke C."/>
            <person name="Helfrich E.J."/>
            <person name="Brachmann A.O."/>
            <person name="Gurgui C."/>
            <person name="Wakimoto T."/>
            <person name="Kracht M."/>
            <person name="Crusemann M."/>
            <person name="Hentschel U."/>
            <person name="Abe I."/>
            <person name="Matsunaga S."/>
            <person name="Kalinowski J."/>
            <person name="Takeyama H."/>
            <person name="Piel J."/>
        </authorList>
    </citation>
    <scope>NUCLEOTIDE SEQUENCE [LARGE SCALE GENOMIC DNA]</scope>
    <source>
        <strain evidence="5">TSY1</strain>
    </source>
</reference>
<dbReference type="CDD" id="cd00610">
    <property type="entry name" value="OAT_like"/>
    <property type="match status" value="1"/>
</dbReference>
<dbReference type="Gene3D" id="3.90.1150.10">
    <property type="entry name" value="Aspartate Aminotransferase, domain 1"/>
    <property type="match status" value="1"/>
</dbReference>
<evidence type="ECO:0000256" key="2">
    <source>
        <dbReference type="ARBA" id="ARBA00022898"/>
    </source>
</evidence>
<dbReference type="SUPFAM" id="SSF53383">
    <property type="entry name" value="PLP-dependent transferases"/>
    <property type="match status" value="1"/>
</dbReference>
<keyword evidence="5" id="KW-1185">Reference proteome</keyword>
<organism evidence="4 5">
    <name type="scientific">Entotheonella factor</name>
    <dbReference type="NCBI Taxonomy" id="1429438"/>
    <lineage>
        <taxon>Bacteria</taxon>
        <taxon>Pseudomonadati</taxon>
        <taxon>Nitrospinota/Tectimicrobiota group</taxon>
        <taxon>Candidatus Tectimicrobiota</taxon>
        <taxon>Candidatus Entotheonellia</taxon>
        <taxon>Candidatus Entotheonellales</taxon>
        <taxon>Candidatus Entotheonellaceae</taxon>
        <taxon>Candidatus Entotheonella</taxon>
    </lineage>
</organism>